<evidence type="ECO:0000256" key="8">
    <source>
        <dbReference type="RuleBase" id="RU003953"/>
    </source>
</evidence>
<dbReference type="Proteomes" id="UP000501443">
    <property type="component" value="Chromosome 1"/>
</dbReference>
<sequence>MHMNKNDYTPSESRAITELDLNIITRQEHNISRKKISDNALKVLYRLHGAGFDAYLVGGGVRDLLLGQAPKDFDIATNATPEQIRQLFKNCRLIGRRFRLAHIMFGRDIIEVATFRGHHQEPSKNVSQQSKEGMLLRDNVYGTIDEDAERRDFTVNAMYYSIGDYSIHDYAGGIEDLEDKLIRLLGDPETRYREDPVRMLRAIRFAVKLDFDIEEDTAEPIEELSTLLQDIPPARLYEESLKMLQSGHGLETYHLMREYNLFQQLFPTISEFFTEDYSSQTEQMLDLVLDSTDQRIEEGKRINPAFMFAAMLWYPLQEKAKQLMEKRKLSFYDAIMEASNYVLDDQVRTIAIPRRHTATIREIWQLQLRMPRRNGKRAFRLMELNKFRAGFDFLEMRGEIEQGDTELLAKWWETFQNAGRNMRQAMVADLDSAAEGLPKQRRRKNYRKKKPKASS</sequence>
<keyword evidence="13" id="KW-0548">Nucleotidyltransferase</keyword>
<dbReference type="AlphaFoldDB" id="A0A178JCK5"/>
<dbReference type="EMBL" id="JAPFIT010000020">
    <property type="protein sequence ID" value="MDC5742112.1"/>
    <property type="molecule type" value="Genomic_DNA"/>
</dbReference>
<keyword evidence="1 7" id="KW-0507">mRNA processing</keyword>
<keyword evidence="18" id="KW-1185">Reference proteome</keyword>
<dbReference type="Pfam" id="PF01743">
    <property type="entry name" value="PolyA_pol"/>
    <property type="match status" value="1"/>
</dbReference>
<proteinExistence type="inferred from homology"/>
<evidence type="ECO:0000313" key="16">
    <source>
        <dbReference type="Proteomes" id="UP000094761"/>
    </source>
</evidence>
<dbReference type="GO" id="GO:0005524">
    <property type="term" value="F:ATP binding"/>
    <property type="evidence" value="ECO:0007669"/>
    <property type="project" value="UniProtKB-UniRule"/>
</dbReference>
<name>A0A178JCK5_9VIBR</name>
<reference evidence="14 16" key="1">
    <citation type="submission" date="2016-03" db="EMBL/GenBank/DDBJ databases">
        <title>Draft genome sequence of the Vibrio tubiashii subs. europaeus.</title>
        <authorList>
            <person name="Spinard E."/>
            <person name="Dubert J."/>
            <person name="Nelson D.R."/>
            <person name="Barja J.L."/>
        </authorList>
    </citation>
    <scope>NUCLEOTIDE SEQUENCE [LARGE SCALE GENOMIC DNA]</scope>
    <source>
        <strain evidence="16">PP-638</strain>
        <strain evidence="14">PP2-638</strain>
    </source>
</reference>
<dbReference type="NCBIfam" id="TIGR01942">
    <property type="entry name" value="pcnB"/>
    <property type="match status" value="1"/>
</dbReference>
<keyword evidence="3 7" id="KW-0547">Nucleotide-binding</keyword>
<dbReference type="CDD" id="cd05398">
    <property type="entry name" value="NT_ClassII-CCAase"/>
    <property type="match status" value="1"/>
</dbReference>
<evidence type="ECO:0000256" key="6">
    <source>
        <dbReference type="ARBA" id="ARBA00023163"/>
    </source>
</evidence>
<dbReference type="EMBL" id="CP053541">
    <property type="protein sequence ID" value="QJY35244.1"/>
    <property type="molecule type" value="Genomic_DNA"/>
</dbReference>
<feature type="active site" evidence="7">
    <location>
        <position position="152"/>
    </location>
</feature>
<evidence type="ECO:0000313" key="14">
    <source>
        <dbReference type="EMBL" id="OAM99156.1"/>
    </source>
</evidence>
<evidence type="ECO:0000259" key="10">
    <source>
        <dbReference type="Pfam" id="PF01743"/>
    </source>
</evidence>
<feature type="active site" evidence="7">
    <location>
        <position position="72"/>
    </location>
</feature>
<evidence type="ECO:0000256" key="9">
    <source>
        <dbReference type="SAM" id="MobiDB-lite"/>
    </source>
</evidence>
<dbReference type="OrthoDB" id="9805698at2"/>
<feature type="domain" description="tRNA nucleotidyltransferase/poly(A) polymerase RNA and SrmB- binding" evidence="12">
    <location>
        <begin position="210"/>
        <end position="271"/>
    </location>
</feature>
<reference evidence="15 17" key="2">
    <citation type="submission" date="2020-05" db="EMBL/GenBank/DDBJ databases">
        <title>First description outside Europe of the emergent pathogen for shellfish aquaculture Vibrio europaeus.</title>
        <authorList>
            <person name="Dubert J."/>
            <person name="Rojas R."/>
        </authorList>
    </citation>
    <scope>NUCLEOTIDE SEQUENCE [LARGE SCALE GENOMIC DNA]</scope>
    <source>
        <strain evidence="15 17">NPI-1</strain>
    </source>
</reference>
<evidence type="ECO:0000256" key="3">
    <source>
        <dbReference type="ARBA" id="ARBA00022741"/>
    </source>
</evidence>
<reference evidence="13" key="3">
    <citation type="submission" date="2022-11" db="EMBL/GenBank/DDBJ databases">
        <title>Role of the vibriolysin VemA secreted by the emergent pathogen Vibrio europaeus in the colonization of Manila clam mucus.</title>
        <authorList>
            <person name="Martinez C."/>
            <person name="Rodriguez S."/>
            <person name="Vences A."/>
            <person name="Barja J.L."/>
            <person name="Toranzo A.E."/>
            <person name="Dubert J."/>
        </authorList>
    </citation>
    <scope>NUCLEOTIDE SEQUENCE</scope>
    <source>
        <strain evidence="13">3454</strain>
    </source>
</reference>
<dbReference type="InterPro" id="IPR010206">
    <property type="entry name" value="PolA_pol_I"/>
</dbReference>
<comment type="similarity">
    <text evidence="7 8">Belongs to the tRNA nucleotidyltransferase/poly(A) polymerase family.</text>
</comment>
<dbReference type="EMBL" id="LUAX01000003">
    <property type="protein sequence ID" value="OAM99156.1"/>
    <property type="molecule type" value="Genomic_DNA"/>
</dbReference>
<comment type="function">
    <text evidence="7">Adds poly(A) tail to the 3' end of many RNAs, which usually targets these RNAs for decay. Plays a significant role in the global control of gene expression, through influencing the rate of transcript degradation, and in the general RNA quality control.</text>
</comment>
<dbReference type="InterPro" id="IPR052191">
    <property type="entry name" value="tRNA_ntf/polyA_polymerase_I"/>
</dbReference>
<evidence type="ECO:0000256" key="2">
    <source>
        <dbReference type="ARBA" id="ARBA00022679"/>
    </source>
</evidence>
<feature type="compositionally biased region" description="Basic residues" evidence="9">
    <location>
        <begin position="439"/>
        <end position="455"/>
    </location>
</feature>
<protein>
    <recommendedName>
        <fullName evidence="7">Poly(A) polymerase I</fullName>
        <shortName evidence="7">PAP I</shortName>
        <ecNumber evidence="7">2.7.7.19</ecNumber>
    </recommendedName>
</protein>
<feature type="region of interest" description="Disordered" evidence="9">
    <location>
        <begin position="433"/>
        <end position="455"/>
    </location>
</feature>
<keyword evidence="6 7" id="KW-0804">Transcription</keyword>
<dbReference type="PANTHER" id="PTHR43051">
    <property type="entry name" value="POLYNUCLEOTIDE ADENYLYLTRANSFERASE FAMILY PROTEIN"/>
    <property type="match status" value="1"/>
</dbReference>
<evidence type="ECO:0000259" key="12">
    <source>
        <dbReference type="Pfam" id="PF12627"/>
    </source>
</evidence>
<keyword evidence="4 7" id="KW-0067">ATP-binding</keyword>
<feature type="domain" description="Polymerase A arginine-rich C-terminal" evidence="11">
    <location>
        <begin position="329"/>
        <end position="447"/>
    </location>
</feature>
<keyword evidence="2 7" id="KW-0808">Transferase</keyword>
<evidence type="ECO:0000313" key="15">
    <source>
        <dbReference type="EMBL" id="QJY35244.1"/>
    </source>
</evidence>
<evidence type="ECO:0000313" key="17">
    <source>
        <dbReference type="Proteomes" id="UP000501443"/>
    </source>
</evidence>
<evidence type="ECO:0000256" key="7">
    <source>
        <dbReference type="HAMAP-Rule" id="MF_00957"/>
    </source>
</evidence>
<comment type="catalytic activity">
    <reaction evidence="7">
        <text>RNA(n) + ATP = RNA(n)-3'-adenine ribonucleotide + diphosphate</text>
        <dbReference type="Rhea" id="RHEA:11332"/>
        <dbReference type="Rhea" id="RHEA-COMP:14527"/>
        <dbReference type="Rhea" id="RHEA-COMP:17347"/>
        <dbReference type="ChEBI" id="CHEBI:30616"/>
        <dbReference type="ChEBI" id="CHEBI:33019"/>
        <dbReference type="ChEBI" id="CHEBI:140395"/>
        <dbReference type="ChEBI" id="CHEBI:173115"/>
        <dbReference type="EC" id="2.7.7.19"/>
    </reaction>
</comment>
<evidence type="ECO:0000256" key="1">
    <source>
        <dbReference type="ARBA" id="ARBA00022664"/>
    </source>
</evidence>
<dbReference type="GeneID" id="78076382"/>
<dbReference type="Pfam" id="PF12626">
    <property type="entry name" value="PolyA_pol_arg_C"/>
    <property type="match status" value="1"/>
</dbReference>
<keyword evidence="5 7" id="KW-0694">RNA-binding</keyword>
<gene>
    <name evidence="7 13" type="primary">pcnB</name>
    <name evidence="14" type="ORF">AZ468_11780</name>
    <name evidence="15" type="ORF">HOO69_00895</name>
    <name evidence="13" type="ORF">OPW20_18740</name>
</gene>
<feature type="domain" description="Poly A polymerase head" evidence="10">
    <location>
        <begin position="54"/>
        <end position="183"/>
    </location>
</feature>
<dbReference type="InterPro" id="IPR025866">
    <property type="entry name" value="PolyA_pol_arg_C_dom"/>
</dbReference>
<dbReference type="Gene3D" id="1.10.3090.10">
    <property type="entry name" value="cca-adding enzyme, domain 2"/>
    <property type="match status" value="1"/>
</dbReference>
<dbReference type="SUPFAM" id="SSF81891">
    <property type="entry name" value="Poly A polymerase C-terminal region-like"/>
    <property type="match status" value="1"/>
</dbReference>
<dbReference type="Gene3D" id="3.30.460.10">
    <property type="entry name" value="Beta Polymerase, domain 2"/>
    <property type="match status" value="1"/>
</dbReference>
<feature type="active site" evidence="7">
    <location>
        <position position="74"/>
    </location>
</feature>
<dbReference type="InterPro" id="IPR043519">
    <property type="entry name" value="NT_sf"/>
</dbReference>
<dbReference type="FunFam" id="3.30.460.10:FF:000035">
    <property type="entry name" value="Poly(A) polymerase I"/>
    <property type="match status" value="1"/>
</dbReference>
<dbReference type="RefSeq" id="WP_069667575.1">
    <property type="nucleotide sequence ID" value="NZ_CP053541.1"/>
</dbReference>
<dbReference type="HAMAP" id="MF_00957">
    <property type="entry name" value="PolyA_pol"/>
    <property type="match status" value="1"/>
</dbReference>
<dbReference type="GO" id="GO:0043633">
    <property type="term" value="P:polyadenylation-dependent RNA catabolic process"/>
    <property type="evidence" value="ECO:0007669"/>
    <property type="project" value="InterPro"/>
</dbReference>
<dbReference type="InterPro" id="IPR032828">
    <property type="entry name" value="PolyA_RNA-bd"/>
</dbReference>
<dbReference type="Proteomes" id="UP001150001">
    <property type="component" value="Unassembled WGS sequence"/>
</dbReference>
<dbReference type="Pfam" id="PF12627">
    <property type="entry name" value="PolyA_pol_RNAbd"/>
    <property type="match status" value="1"/>
</dbReference>
<evidence type="ECO:0000256" key="5">
    <source>
        <dbReference type="ARBA" id="ARBA00022884"/>
    </source>
</evidence>
<dbReference type="PANTHER" id="PTHR43051:SF1">
    <property type="entry name" value="POLYNUCLEOTIDE ADENYLYLTRANSFERASE FAMILY PROTEIN"/>
    <property type="match status" value="1"/>
</dbReference>
<dbReference type="GO" id="GO:1990817">
    <property type="term" value="F:poly(A) RNA polymerase activity"/>
    <property type="evidence" value="ECO:0007669"/>
    <property type="project" value="UniProtKB-UniRule"/>
</dbReference>
<dbReference type="EC" id="2.7.7.19" evidence="7"/>
<dbReference type="Proteomes" id="UP000094761">
    <property type="component" value="Unassembled WGS sequence"/>
</dbReference>
<accession>A0A178JCK5</accession>
<evidence type="ECO:0000256" key="4">
    <source>
        <dbReference type="ARBA" id="ARBA00022840"/>
    </source>
</evidence>
<dbReference type="GO" id="GO:0003723">
    <property type="term" value="F:RNA binding"/>
    <property type="evidence" value="ECO:0007669"/>
    <property type="project" value="UniProtKB-UniRule"/>
</dbReference>
<dbReference type="GO" id="GO:0006397">
    <property type="term" value="P:mRNA processing"/>
    <property type="evidence" value="ECO:0007669"/>
    <property type="project" value="UniProtKB-KW"/>
</dbReference>
<dbReference type="InterPro" id="IPR002646">
    <property type="entry name" value="PolA_pol_head_dom"/>
</dbReference>
<organism evidence="14 16">
    <name type="scientific">Vibrio europaeus</name>
    <dbReference type="NCBI Taxonomy" id="300876"/>
    <lineage>
        <taxon>Bacteria</taxon>
        <taxon>Pseudomonadati</taxon>
        <taxon>Pseudomonadota</taxon>
        <taxon>Gammaproteobacteria</taxon>
        <taxon>Vibrionales</taxon>
        <taxon>Vibrionaceae</taxon>
        <taxon>Vibrio</taxon>
        <taxon>Vibrio oreintalis group</taxon>
    </lineage>
</organism>
<evidence type="ECO:0000313" key="18">
    <source>
        <dbReference type="Proteomes" id="UP001150001"/>
    </source>
</evidence>
<dbReference type="SUPFAM" id="SSF81301">
    <property type="entry name" value="Nucleotidyltransferase"/>
    <property type="match status" value="1"/>
</dbReference>
<evidence type="ECO:0000313" key="13">
    <source>
        <dbReference type="EMBL" id="MDC5742112.1"/>
    </source>
</evidence>
<evidence type="ECO:0000259" key="11">
    <source>
        <dbReference type="Pfam" id="PF12626"/>
    </source>
</evidence>